<dbReference type="Pfam" id="PF19502">
    <property type="entry name" value="DUF6036"/>
    <property type="match status" value="1"/>
</dbReference>
<accession>A0A679IAF7</accession>
<dbReference type="Proteomes" id="UP000463961">
    <property type="component" value="Chromosome"/>
</dbReference>
<proteinExistence type="predicted"/>
<dbReference type="RefSeq" id="WP_162049342.1">
    <property type="nucleotide sequence ID" value="NZ_AP019011.1"/>
</dbReference>
<dbReference type="AlphaFoldDB" id="A0A679IAF7"/>
<evidence type="ECO:0000313" key="2">
    <source>
        <dbReference type="Proteomes" id="UP000463961"/>
    </source>
</evidence>
<evidence type="ECO:0000313" key="1">
    <source>
        <dbReference type="EMBL" id="BBU70021.1"/>
    </source>
</evidence>
<name>A0A679IAF7_9RHOO</name>
<gene>
    <name evidence="1" type="ORF">ICHIAU1_23040</name>
</gene>
<sequence>MRSLNPVFTFVVEELANRIANNLVDSDRVVTMYIAGGVAVGFYCDTRFTDDLDAFYDARVGLGGVDVLVRYEDQEGVDRVCYLDTNYNPTIGLLHEDFDRDAIDWDGIQVRNQKVRVKVLAPVDLAVTKIDRYSEQDVADILELAQRKLFTAAAFEHRATEAMCACPCNRERTKNSIRHLVNAIEKVRAS</sequence>
<dbReference type="EMBL" id="AP022345">
    <property type="protein sequence ID" value="BBU70021.1"/>
    <property type="molecule type" value="Genomic_DNA"/>
</dbReference>
<dbReference type="OrthoDB" id="5865827at2"/>
<organism evidence="1 2">
    <name type="scientific">Fluviibacter phosphoraccumulans</name>
    <dbReference type="NCBI Taxonomy" id="1751046"/>
    <lineage>
        <taxon>Bacteria</taxon>
        <taxon>Pseudomonadati</taxon>
        <taxon>Pseudomonadota</taxon>
        <taxon>Betaproteobacteria</taxon>
        <taxon>Rhodocyclales</taxon>
        <taxon>Fluviibacteraceae</taxon>
        <taxon>Fluviibacter</taxon>
    </lineage>
</organism>
<protein>
    <submittedName>
        <fullName evidence="1">Uncharacterized protein</fullName>
    </submittedName>
</protein>
<reference evidence="2" key="1">
    <citation type="submission" date="2020-01" db="EMBL/GenBank/DDBJ databases">
        <title>Phosphoaccumulans saitamaens gen. nov., sp. nov., a polyphosphate accumulating bacterium isolated from surface river water.</title>
        <authorList>
            <person name="Watanabe K."/>
            <person name="Suda W."/>
        </authorList>
    </citation>
    <scope>NUCLEOTIDE SEQUENCE [LARGE SCALE GENOMIC DNA]</scope>
    <source>
        <strain evidence="2">ICHIAU1</strain>
    </source>
</reference>
<dbReference type="InterPro" id="IPR045792">
    <property type="entry name" value="DUF6036"/>
</dbReference>
<keyword evidence="2" id="KW-1185">Reference proteome</keyword>